<dbReference type="GO" id="GO:0005524">
    <property type="term" value="F:ATP binding"/>
    <property type="evidence" value="ECO:0007669"/>
    <property type="project" value="UniProtKB-KW"/>
</dbReference>
<dbReference type="InterPro" id="IPR001480">
    <property type="entry name" value="Bulb-type_lectin_dom"/>
</dbReference>
<protein>
    <recommendedName>
        <fullName evidence="16">Receptor-like serine/threonine-protein kinase</fullName>
        <ecNumber evidence="16">2.7.11.1</ecNumber>
    </recommendedName>
</protein>
<dbReference type="Pfam" id="PF01453">
    <property type="entry name" value="B_lectin"/>
    <property type="match status" value="1"/>
</dbReference>
<feature type="domain" description="Apple" evidence="23">
    <location>
        <begin position="333"/>
        <end position="413"/>
    </location>
</feature>
<dbReference type="PROSITE" id="PS00108">
    <property type="entry name" value="PROTEIN_KINASE_ST"/>
    <property type="match status" value="1"/>
</dbReference>
<evidence type="ECO:0000259" key="22">
    <source>
        <dbReference type="PROSITE" id="PS50927"/>
    </source>
</evidence>
<dbReference type="PROSITE" id="PS50011">
    <property type="entry name" value="PROTEIN_KINASE_DOM"/>
    <property type="match status" value="1"/>
</dbReference>
<evidence type="ECO:0000256" key="2">
    <source>
        <dbReference type="ARBA" id="ARBA00022527"/>
    </source>
</evidence>
<dbReference type="InterPro" id="IPR008271">
    <property type="entry name" value="Ser/Thr_kinase_AS"/>
</dbReference>
<feature type="signal peptide" evidence="19">
    <location>
        <begin position="1"/>
        <end position="20"/>
    </location>
</feature>
<keyword evidence="4 16" id="KW-0808">Transferase</keyword>
<dbReference type="PANTHER" id="PTHR32444:SF183">
    <property type="entry name" value="APPLE DOMAIN-CONTAINING PROTEIN"/>
    <property type="match status" value="1"/>
</dbReference>
<evidence type="ECO:0000256" key="17">
    <source>
        <dbReference type="PROSITE-ProRule" id="PRU00076"/>
    </source>
</evidence>
<dbReference type="InterPro" id="IPR036426">
    <property type="entry name" value="Bulb-type_lectin_dom_sf"/>
</dbReference>
<reference evidence="25" key="1">
    <citation type="submission" date="2025-08" db="UniProtKB">
        <authorList>
            <consortium name="RefSeq"/>
        </authorList>
    </citation>
    <scope>IDENTIFICATION</scope>
</reference>
<comment type="catalytic activity">
    <reaction evidence="14 16">
        <text>L-threonyl-[protein] + ATP = O-phospho-L-threonyl-[protein] + ADP + H(+)</text>
        <dbReference type="Rhea" id="RHEA:46608"/>
        <dbReference type="Rhea" id="RHEA-COMP:11060"/>
        <dbReference type="Rhea" id="RHEA-COMP:11605"/>
        <dbReference type="ChEBI" id="CHEBI:15378"/>
        <dbReference type="ChEBI" id="CHEBI:30013"/>
        <dbReference type="ChEBI" id="CHEBI:30616"/>
        <dbReference type="ChEBI" id="CHEBI:61977"/>
        <dbReference type="ChEBI" id="CHEBI:456216"/>
        <dbReference type="EC" id="2.7.11.1"/>
    </reaction>
</comment>
<evidence type="ECO:0000256" key="1">
    <source>
        <dbReference type="ARBA" id="ARBA00004479"/>
    </source>
</evidence>
<keyword evidence="7 16" id="KW-0547">Nucleotide-binding</keyword>
<evidence type="ECO:0000256" key="18">
    <source>
        <dbReference type="SAM" id="Phobius"/>
    </source>
</evidence>
<dbReference type="Gene3D" id="1.10.510.10">
    <property type="entry name" value="Transferase(Phosphotransferase) domain 1"/>
    <property type="match status" value="1"/>
</dbReference>
<dbReference type="FunFam" id="1.10.510.10:FF:000060">
    <property type="entry name" value="G-type lectin S-receptor-like serine/threonine-protein kinase"/>
    <property type="match status" value="1"/>
</dbReference>
<feature type="chain" id="PRO_5026835965" description="Receptor-like serine/threonine-protein kinase" evidence="19">
    <location>
        <begin position="21"/>
        <end position="828"/>
    </location>
</feature>
<evidence type="ECO:0000256" key="9">
    <source>
        <dbReference type="ARBA" id="ARBA00022840"/>
    </source>
</evidence>
<evidence type="ECO:0000256" key="10">
    <source>
        <dbReference type="ARBA" id="ARBA00022989"/>
    </source>
</evidence>
<evidence type="ECO:0000256" key="8">
    <source>
        <dbReference type="ARBA" id="ARBA00022777"/>
    </source>
</evidence>
<evidence type="ECO:0000256" key="16">
    <source>
        <dbReference type="PIRNR" id="PIRNR000641"/>
    </source>
</evidence>
<dbReference type="InterPro" id="IPR021820">
    <property type="entry name" value="S-locus_recpt_kinase_C"/>
</dbReference>
<evidence type="ECO:0000256" key="4">
    <source>
        <dbReference type="ARBA" id="ARBA00022679"/>
    </source>
</evidence>
<dbReference type="Gene3D" id="3.30.200.20">
    <property type="entry name" value="Phosphorylase Kinase, domain 1"/>
    <property type="match status" value="1"/>
</dbReference>
<dbReference type="Pfam" id="PF08276">
    <property type="entry name" value="PAN_2"/>
    <property type="match status" value="1"/>
</dbReference>
<keyword evidence="13" id="KW-0325">Glycoprotein</keyword>
<dbReference type="InterPro" id="IPR001245">
    <property type="entry name" value="Ser-Thr/Tyr_kinase_cat_dom"/>
</dbReference>
<evidence type="ECO:0000256" key="19">
    <source>
        <dbReference type="SAM" id="SignalP"/>
    </source>
</evidence>
<evidence type="ECO:0000259" key="20">
    <source>
        <dbReference type="PROSITE" id="PS50011"/>
    </source>
</evidence>
<gene>
    <name evidence="25" type="primary">LOC105046986</name>
</gene>
<keyword evidence="11 18" id="KW-0472">Membrane</keyword>
<organism evidence="24 25">
    <name type="scientific">Elaeis guineensis var. tenera</name>
    <name type="common">Oil palm</name>
    <dbReference type="NCBI Taxonomy" id="51953"/>
    <lineage>
        <taxon>Eukaryota</taxon>
        <taxon>Viridiplantae</taxon>
        <taxon>Streptophyta</taxon>
        <taxon>Embryophyta</taxon>
        <taxon>Tracheophyta</taxon>
        <taxon>Spermatophyta</taxon>
        <taxon>Magnoliopsida</taxon>
        <taxon>Liliopsida</taxon>
        <taxon>Arecaceae</taxon>
        <taxon>Arecoideae</taxon>
        <taxon>Cocoseae</taxon>
        <taxon>Elaeidinae</taxon>
        <taxon>Elaeis</taxon>
    </lineage>
</organism>
<dbReference type="Pfam" id="PF00954">
    <property type="entry name" value="S_locus_glycop"/>
    <property type="match status" value="1"/>
</dbReference>
<evidence type="ECO:0000256" key="5">
    <source>
        <dbReference type="ARBA" id="ARBA00022692"/>
    </source>
</evidence>
<dbReference type="OrthoDB" id="4062651at2759"/>
<keyword evidence="5 18" id="KW-0812">Transmembrane</keyword>
<dbReference type="PANTHER" id="PTHR32444">
    <property type="entry name" value="BULB-TYPE LECTIN DOMAIN-CONTAINING PROTEIN"/>
    <property type="match status" value="1"/>
</dbReference>
<dbReference type="FunFam" id="3.30.200.20:FF:000418">
    <property type="entry name" value="G-type lectin S-receptor-like serine/threonine-protein kinase"/>
    <property type="match status" value="1"/>
</dbReference>
<dbReference type="InterPro" id="IPR024171">
    <property type="entry name" value="SRK-like_kinase"/>
</dbReference>
<dbReference type="Gene3D" id="3.50.4.10">
    <property type="entry name" value="Hepatocyte Growth Factor"/>
    <property type="match status" value="1"/>
</dbReference>
<dbReference type="GO" id="GO:0051707">
    <property type="term" value="P:response to other organism"/>
    <property type="evidence" value="ECO:0007669"/>
    <property type="project" value="UniProtKB-ARBA"/>
</dbReference>
<dbReference type="InterPro" id="IPR003609">
    <property type="entry name" value="Pan_app"/>
</dbReference>
<dbReference type="PROSITE" id="PS50927">
    <property type="entry name" value="BULB_LECTIN"/>
    <property type="match status" value="1"/>
</dbReference>
<dbReference type="InterPro" id="IPR000742">
    <property type="entry name" value="EGF"/>
</dbReference>
<dbReference type="Pfam" id="PF11883">
    <property type="entry name" value="DUF3403"/>
    <property type="match status" value="1"/>
</dbReference>
<dbReference type="CDD" id="cd00028">
    <property type="entry name" value="B_lectin"/>
    <property type="match status" value="1"/>
</dbReference>
<dbReference type="SMART" id="SM00108">
    <property type="entry name" value="B_lectin"/>
    <property type="match status" value="1"/>
</dbReference>
<keyword evidence="10 18" id="KW-1133">Transmembrane helix</keyword>
<keyword evidence="2 16" id="KW-0723">Serine/threonine-protein kinase</keyword>
<comment type="subcellular location">
    <subcellularLocation>
        <location evidence="1">Membrane</location>
        <topology evidence="1">Single-pass type I membrane protein</topology>
    </subcellularLocation>
</comment>
<evidence type="ECO:0000313" key="24">
    <source>
        <dbReference type="Proteomes" id="UP000504607"/>
    </source>
</evidence>
<dbReference type="SUPFAM" id="SSF51110">
    <property type="entry name" value="alpha-D-mannose-specific plant lectins"/>
    <property type="match status" value="1"/>
</dbReference>
<dbReference type="GO" id="GO:0004674">
    <property type="term" value="F:protein serine/threonine kinase activity"/>
    <property type="evidence" value="ECO:0007669"/>
    <property type="project" value="UniProtKB-KW"/>
</dbReference>
<dbReference type="FunCoup" id="A0A6I9RD61">
    <property type="interactions" value="650"/>
</dbReference>
<dbReference type="RefSeq" id="XP_010924050.1">
    <property type="nucleotide sequence ID" value="XM_010925748.3"/>
</dbReference>
<comment type="catalytic activity">
    <reaction evidence="15 16">
        <text>L-seryl-[protein] + ATP = O-phospho-L-seryl-[protein] + ADP + H(+)</text>
        <dbReference type="Rhea" id="RHEA:17989"/>
        <dbReference type="Rhea" id="RHEA-COMP:9863"/>
        <dbReference type="Rhea" id="RHEA-COMP:11604"/>
        <dbReference type="ChEBI" id="CHEBI:15378"/>
        <dbReference type="ChEBI" id="CHEBI:29999"/>
        <dbReference type="ChEBI" id="CHEBI:30616"/>
        <dbReference type="ChEBI" id="CHEBI:83421"/>
        <dbReference type="ChEBI" id="CHEBI:456216"/>
        <dbReference type="EC" id="2.7.11.1"/>
    </reaction>
</comment>
<keyword evidence="3 17" id="KW-0245">EGF-like domain</keyword>
<dbReference type="CDD" id="cd01098">
    <property type="entry name" value="PAN_AP_plant"/>
    <property type="match status" value="1"/>
</dbReference>
<dbReference type="AlphaFoldDB" id="A0A6I9RD61"/>
<dbReference type="PROSITE" id="PS50948">
    <property type="entry name" value="PAN"/>
    <property type="match status" value="1"/>
</dbReference>
<dbReference type="Pfam" id="PF07714">
    <property type="entry name" value="PK_Tyr_Ser-Thr"/>
    <property type="match status" value="1"/>
</dbReference>
<dbReference type="CDD" id="cd14066">
    <property type="entry name" value="STKc_IRAK"/>
    <property type="match status" value="1"/>
</dbReference>
<dbReference type="InterPro" id="IPR000858">
    <property type="entry name" value="S_locus_glycoprot_dom"/>
</dbReference>
<evidence type="ECO:0000256" key="7">
    <source>
        <dbReference type="ARBA" id="ARBA00022741"/>
    </source>
</evidence>
<dbReference type="SMART" id="SM00473">
    <property type="entry name" value="PAN_AP"/>
    <property type="match status" value="1"/>
</dbReference>
<dbReference type="InterPro" id="IPR000719">
    <property type="entry name" value="Prot_kinase_dom"/>
</dbReference>
<dbReference type="FunFam" id="2.90.10.10:FF:000004">
    <property type="entry name" value="G-type lectin S-receptor-like serine/threonine-protein kinase"/>
    <property type="match status" value="1"/>
</dbReference>
<name>A0A6I9RD61_ELAGV</name>
<evidence type="ECO:0000259" key="21">
    <source>
        <dbReference type="PROSITE" id="PS50026"/>
    </source>
</evidence>
<keyword evidence="24" id="KW-1185">Reference proteome</keyword>
<dbReference type="GO" id="GO:0048544">
    <property type="term" value="P:recognition of pollen"/>
    <property type="evidence" value="ECO:0007669"/>
    <property type="project" value="InterPro"/>
</dbReference>
<keyword evidence="9 16" id="KW-0067">ATP-binding</keyword>
<evidence type="ECO:0000256" key="6">
    <source>
        <dbReference type="ARBA" id="ARBA00022729"/>
    </source>
</evidence>
<dbReference type="InParanoid" id="A0A6I9RD61"/>
<dbReference type="InterPro" id="IPR011009">
    <property type="entry name" value="Kinase-like_dom_sf"/>
</dbReference>
<proteinExistence type="inferred from homology"/>
<comment type="caution">
    <text evidence="17">Lacks conserved residue(s) required for the propagation of feature annotation.</text>
</comment>
<evidence type="ECO:0000256" key="12">
    <source>
        <dbReference type="ARBA" id="ARBA00023157"/>
    </source>
</evidence>
<evidence type="ECO:0000313" key="25">
    <source>
        <dbReference type="RefSeq" id="XP_010924050.1"/>
    </source>
</evidence>
<feature type="domain" description="Protein kinase" evidence="20">
    <location>
        <begin position="514"/>
        <end position="792"/>
    </location>
</feature>
<evidence type="ECO:0000259" key="23">
    <source>
        <dbReference type="PROSITE" id="PS50948"/>
    </source>
</evidence>
<dbReference type="Proteomes" id="UP000504607">
    <property type="component" value="Chromosome 6"/>
</dbReference>
<evidence type="ECO:0000256" key="14">
    <source>
        <dbReference type="ARBA" id="ARBA00047899"/>
    </source>
</evidence>
<keyword evidence="12" id="KW-1015">Disulfide bond</keyword>
<dbReference type="GO" id="GO:0016020">
    <property type="term" value="C:membrane"/>
    <property type="evidence" value="ECO:0007669"/>
    <property type="project" value="UniProtKB-SubCell"/>
</dbReference>
<evidence type="ECO:0000256" key="11">
    <source>
        <dbReference type="ARBA" id="ARBA00023136"/>
    </source>
</evidence>
<accession>A0A6I9RD61</accession>
<evidence type="ECO:0000256" key="3">
    <source>
        <dbReference type="ARBA" id="ARBA00022536"/>
    </source>
</evidence>
<dbReference type="SMART" id="SM00220">
    <property type="entry name" value="S_TKc"/>
    <property type="match status" value="1"/>
</dbReference>
<dbReference type="PIRSF" id="PIRSF000641">
    <property type="entry name" value="SRK"/>
    <property type="match status" value="1"/>
</dbReference>
<dbReference type="PROSITE" id="PS50026">
    <property type="entry name" value="EGF_3"/>
    <property type="match status" value="1"/>
</dbReference>
<evidence type="ECO:0000256" key="15">
    <source>
        <dbReference type="ARBA" id="ARBA00048679"/>
    </source>
</evidence>
<dbReference type="SUPFAM" id="SSF56112">
    <property type="entry name" value="Protein kinase-like (PK-like)"/>
    <property type="match status" value="1"/>
</dbReference>
<feature type="domain" description="EGF-like" evidence="21">
    <location>
        <begin position="278"/>
        <end position="314"/>
    </location>
</feature>
<keyword evidence="8 16" id="KW-0418">Kinase</keyword>
<feature type="domain" description="Bulb-type lectin" evidence="22">
    <location>
        <begin position="21"/>
        <end position="141"/>
    </location>
</feature>
<comment type="similarity">
    <text evidence="16">Belongs to the protein kinase superfamily. Ser/Thr protein kinase family.</text>
</comment>
<sequence>MKTWLLPLLFLCSLLPPSIARDTITPNTPLSDGQTLVSPGGNFELGFFSLGNSKNTYLGIWYKNISPQTFVWVANREAPLTNNTGILNISSYGNLILSNQAAKVFWSANSTKASSPVAQLLDTGNFVVKEGTNDSNSLLWQSFDYPCDTLLPGMKLGLNLTTGFDQYLTTWKSSDDPSPGDYSFKLDPHGSPEFFIWKQSTKVYRNGPWNGIRFSGEPEMDSDKYFTFEFVDNPPEIYYTYQVVDSSIVSRFMLNQSTIQRYVWFNSSVGWSLYWSMPRDRCDNYAQCGPYGICNSNDSPNCNCLQGFSPKSPQEWNLRDGHDGCVRNTRLDCQGDGFLRLSQVKLPDSSNSTVNESMSLGQCQETCLNNCSCTAYATANISGEGSGCIFWGGDLIDIRQFVDGGQDLYVRLAASDLSSTGGDSNKKKKAIVIIFVSIACGLLLLVSSGCYIWHKMFKVHRIKLGGRRQLSFDFALTALGPTQDHQPENEGTRGKELELPLFELSTIVMATDNFSIANKLGEGGFGPVYKGELEDGQSIAVKRLSRHSLQGIDEFKNEVLLIAKLQHVNLVRLLGCCIQGEDRMLIYEYMHNRSLDTIIFDKTKSALLIWQKRFSIIVGIARGLLYLHQDSRFRIIHRDLKASNVLLDKDMNPKISDFGVARIFGGDQSDAYTQRVVGTYGYMSPEYAMDGVFSVKSDVFSFGVLVLEIISGKKNRGIYNAEPNLSLLNHAWKLWKEGKSLELLDKSMGCSYSISEVLRCIQVGLLCVQDRAEDRPHMSTVILMLASASAMLPQPKQPGYCSERSATDTESSSSCTVNEITMTMLAGR</sequence>
<feature type="transmembrane region" description="Helical" evidence="18">
    <location>
        <begin position="430"/>
        <end position="453"/>
    </location>
</feature>
<dbReference type="EC" id="2.7.11.1" evidence="16"/>
<evidence type="ECO:0000256" key="13">
    <source>
        <dbReference type="ARBA" id="ARBA00023180"/>
    </source>
</evidence>
<keyword evidence="6 19" id="KW-0732">Signal</keyword>
<dbReference type="Gene3D" id="2.90.10.10">
    <property type="entry name" value="Bulb-type lectin domain"/>
    <property type="match status" value="1"/>
</dbReference>